<accession>D2XAY6</accession>
<proteinExistence type="predicted"/>
<organismHost>
    <name type="scientific">Acanthamoeba</name>
    <dbReference type="NCBI Taxonomy" id="5754"/>
</organismHost>
<name>D2XAY6_GBMV</name>
<sequence>MLIIFHVSKMSHKVDKYIEAVFAALQEKFAPRSGDFQIFVTEGEQKIEGLPVAVYQVFSGDDELVCSWEKILLDGREVHVWEEDGEELSVEQLVRKILRCGKNSFFFSLKTNEERIKELERKNKKSWRDSRNNFMS</sequence>
<reference evidence="1 2" key="1">
    <citation type="journal article" date="2009" name="Proc. Natl. Acad. Sci. U.S.A.">
        <title>Giant Marseillevirus highlights the role of amoebae as a melting pot in emergence of chimeric microorganisms.</title>
        <authorList>
            <person name="Boyer M."/>
            <person name="Yutin N."/>
            <person name="Pagnier I."/>
            <person name="Barrassi L."/>
            <person name="Fournous G."/>
            <person name="Espinosa L."/>
            <person name="Robert C."/>
            <person name="Azza S."/>
            <person name="Sun S."/>
            <person name="Rossmann M.G."/>
            <person name="Suzan-Monti M."/>
            <person name="La Scola B."/>
            <person name="Koonin E.V."/>
            <person name="Raoult D."/>
        </authorList>
    </citation>
    <scope>NUCLEOTIDE SEQUENCE [LARGE SCALE GENOMIC DNA]</scope>
    <source>
        <strain evidence="1 2">T19</strain>
    </source>
</reference>
<evidence type="ECO:0000313" key="1">
    <source>
        <dbReference type="EMBL" id="ADB04113.1"/>
    </source>
</evidence>
<dbReference type="EMBL" id="GU071086">
    <property type="protein sequence ID" value="ADB04113.1"/>
    <property type="molecule type" value="Genomic_DNA"/>
</dbReference>
<dbReference type="RefSeq" id="YP_003407075.1">
    <property type="nucleotide sequence ID" value="NC_013756.1"/>
</dbReference>
<dbReference type="KEGG" id="vg:8746583"/>
<dbReference type="GeneID" id="8746583"/>
<dbReference type="Proteomes" id="UP000029780">
    <property type="component" value="Segment"/>
</dbReference>
<evidence type="ECO:0000313" key="2">
    <source>
        <dbReference type="Proteomes" id="UP000029780"/>
    </source>
</evidence>
<keyword evidence="2" id="KW-1185">Reference proteome</keyword>
<protein>
    <submittedName>
        <fullName evidence="1">Uncharacterized protein</fullName>
    </submittedName>
</protein>
<gene>
    <name evidence="1" type="ORF">MAR_ORF346</name>
</gene>
<organism evidence="1 2">
    <name type="scientific">Marseillevirus marseillevirus</name>
    <name type="common">GBM</name>
    <dbReference type="NCBI Taxonomy" id="694581"/>
    <lineage>
        <taxon>Viruses</taxon>
        <taxon>Varidnaviria</taxon>
        <taxon>Bamfordvirae</taxon>
        <taxon>Nucleocytoviricota</taxon>
        <taxon>Megaviricetes</taxon>
        <taxon>Pimascovirales</taxon>
        <taxon>Pimascovirales incertae sedis</taxon>
        <taxon>Marseilleviridae</taxon>
        <taxon>Marseillevirus</taxon>
        <taxon>Marseillevirus massiliense</taxon>
    </lineage>
</organism>